<organism evidence="2 3">
    <name type="scientific">Coemansia brasiliensis</name>
    <dbReference type="NCBI Taxonomy" id="2650707"/>
    <lineage>
        <taxon>Eukaryota</taxon>
        <taxon>Fungi</taxon>
        <taxon>Fungi incertae sedis</taxon>
        <taxon>Zoopagomycota</taxon>
        <taxon>Kickxellomycotina</taxon>
        <taxon>Kickxellomycetes</taxon>
        <taxon>Kickxellales</taxon>
        <taxon>Kickxellaceae</taxon>
        <taxon>Coemansia</taxon>
    </lineage>
</organism>
<reference evidence="2" key="1">
    <citation type="submission" date="2022-07" db="EMBL/GenBank/DDBJ databases">
        <title>Phylogenomic reconstructions and comparative analyses of Kickxellomycotina fungi.</title>
        <authorList>
            <person name="Reynolds N.K."/>
            <person name="Stajich J.E."/>
            <person name="Barry K."/>
            <person name="Grigoriev I.V."/>
            <person name="Crous P."/>
            <person name="Smith M.E."/>
        </authorList>
    </citation>
    <scope>NUCLEOTIDE SEQUENCE</scope>
    <source>
        <strain evidence="2">NRRL 1566</strain>
    </source>
</reference>
<name>A0A9W8LYX7_9FUNG</name>
<dbReference type="GO" id="GO:0005576">
    <property type="term" value="C:extracellular region"/>
    <property type="evidence" value="ECO:0007669"/>
    <property type="project" value="InterPro"/>
</dbReference>
<evidence type="ECO:0000256" key="1">
    <source>
        <dbReference type="SAM" id="SignalP"/>
    </source>
</evidence>
<dbReference type="InterPro" id="IPR000400">
    <property type="entry name" value="Glyco_hydro_46"/>
</dbReference>
<feature type="chain" id="PRO_5040838744" evidence="1">
    <location>
        <begin position="20"/>
        <end position="273"/>
    </location>
</feature>
<dbReference type="GO" id="GO:0016977">
    <property type="term" value="F:chitosanase activity"/>
    <property type="evidence" value="ECO:0007669"/>
    <property type="project" value="InterPro"/>
</dbReference>
<sequence>MKLSLISTGILASVSAVSAGLINLGSGDCSFSLSTKIANLVHLGHAEGNAGVCSVGQEGVGIIAGIFSFSTKTTDILKVVNLYQQTASYAGEFDQLMPVLQKCAETASGTLVGLDGFCESWTKAAANKDFITSQLKVAEGKYQDPVSAIVSKLEIVHPITQAILYDTAIVDGLSNVPGVLDSIISATNLKFTKDVLGTSGNTLLINGLKIDELEWVKTLLDVRQGLGIAKDVGTINIYRNLLNNGLINLGPVLDIVDAVGSLVTLNCSPLIDL</sequence>
<dbReference type="GO" id="GO:0005975">
    <property type="term" value="P:carbohydrate metabolic process"/>
    <property type="evidence" value="ECO:0007669"/>
    <property type="project" value="InterPro"/>
</dbReference>
<feature type="signal peptide" evidence="1">
    <location>
        <begin position="1"/>
        <end position="19"/>
    </location>
</feature>
<dbReference type="InterPro" id="IPR023346">
    <property type="entry name" value="Lysozyme-like_dom_sf"/>
</dbReference>
<dbReference type="Pfam" id="PF01374">
    <property type="entry name" value="Glyco_hydro_46"/>
    <property type="match status" value="1"/>
</dbReference>
<keyword evidence="1" id="KW-0732">Signal</keyword>
<gene>
    <name evidence="2" type="ORF">IWW36_003489</name>
</gene>
<dbReference type="Proteomes" id="UP001139887">
    <property type="component" value="Unassembled WGS sequence"/>
</dbReference>
<dbReference type="Gene3D" id="1.20.141.10">
    <property type="entry name" value="Chitosanase, subunit A, domain 1"/>
    <property type="match status" value="1"/>
</dbReference>
<dbReference type="OrthoDB" id="76114at2759"/>
<dbReference type="Gene3D" id="3.30.386.10">
    <property type="entry name" value="Chitosanase, subunit A, domain 2"/>
    <property type="match status" value="1"/>
</dbReference>
<accession>A0A9W8LYX7</accession>
<protein>
    <submittedName>
        <fullName evidence="2">Uncharacterized protein</fullName>
    </submittedName>
</protein>
<keyword evidence="3" id="KW-1185">Reference proteome</keyword>
<evidence type="ECO:0000313" key="3">
    <source>
        <dbReference type="Proteomes" id="UP001139887"/>
    </source>
</evidence>
<dbReference type="EMBL" id="JANBUW010000210">
    <property type="protein sequence ID" value="KAJ2848115.1"/>
    <property type="molecule type" value="Genomic_DNA"/>
</dbReference>
<evidence type="ECO:0000313" key="2">
    <source>
        <dbReference type="EMBL" id="KAJ2848115.1"/>
    </source>
</evidence>
<dbReference type="InterPro" id="IPR023099">
    <property type="entry name" value="Glyco_hydro_46_N"/>
</dbReference>
<comment type="caution">
    <text evidence="2">The sequence shown here is derived from an EMBL/GenBank/DDBJ whole genome shotgun (WGS) entry which is preliminary data.</text>
</comment>
<proteinExistence type="predicted"/>
<dbReference type="AlphaFoldDB" id="A0A9W8LYX7"/>
<dbReference type="SUPFAM" id="SSF53955">
    <property type="entry name" value="Lysozyme-like"/>
    <property type="match status" value="1"/>
</dbReference>